<organism evidence="1 2">
    <name type="scientific">Periplaneta americana</name>
    <name type="common">American cockroach</name>
    <name type="synonym">Blatta americana</name>
    <dbReference type="NCBI Taxonomy" id="6978"/>
    <lineage>
        <taxon>Eukaryota</taxon>
        <taxon>Metazoa</taxon>
        <taxon>Ecdysozoa</taxon>
        <taxon>Arthropoda</taxon>
        <taxon>Hexapoda</taxon>
        <taxon>Insecta</taxon>
        <taxon>Pterygota</taxon>
        <taxon>Neoptera</taxon>
        <taxon>Polyneoptera</taxon>
        <taxon>Dictyoptera</taxon>
        <taxon>Blattodea</taxon>
        <taxon>Blattoidea</taxon>
        <taxon>Blattidae</taxon>
        <taxon>Blattinae</taxon>
        <taxon>Periplaneta</taxon>
    </lineage>
</organism>
<evidence type="ECO:0000313" key="2">
    <source>
        <dbReference type="Proteomes" id="UP001148838"/>
    </source>
</evidence>
<proteinExistence type="predicted"/>
<name>A0ABQ8TN84_PERAM</name>
<evidence type="ECO:0000313" key="1">
    <source>
        <dbReference type="EMBL" id="KAJ4448017.1"/>
    </source>
</evidence>
<sequence length="103" mass="12169">MKSLWRKMVKEHLKSFGYKPTRKDFMPLFSSVFQETVTISNIASGFRKTGIYPLDRGAIPDTTFMPSLLPMSKRRLKQQIFHQFPRPYRCAREAQLLKTTRKE</sequence>
<comment type="caution">
    <text evidence="1">The sequence shown here is derived from an EMBL/GenBank/DDBJ whole genome shotgun (WGS) entry which is preliminary data.</text>
</comment>
<dbReference type="Proteomes" id="UP001148838">
    <property type="component" value="Unassembled WGS sequence"/>
</dbReference>
<dbReference type="EMBL" id="JAJSOF020000005">
    <property type="protein sequence ID" value="KAJ4448017.1"/>
    <property type="molecule type" value="Genomic_DNA"/>
</dbReference>
<reference evidence="1 2" key="1">
    <citation type="journal article" date="2022" name="Allergy">
        <title>Genome assembly and annotation of Periplaneta americana reveal a comprehensive cockroach allergen profile.</title>
        <authorList>
            <person name="Wang L."/>
            <person name="Xiong Q."/>
            <person name="Saelim N."/>
            <person name="Wang L."/>
            <person name="Nong W."/>
            <person name="Wan A.T."/>
            <person name="Shi M."/>
            <person name="Liu X."/>
            <person name="Cao Q."/>
            <person name="Hui J.H.L."/>
            <person name="Sookrung N."/>
            <person name="Leung T.F."/>
            <person name="Tungtrongchitr A."/>
            <person name="Tsui S.K.W."/>
        </authorList>
    </citation>
    <scope>NUCLEOTIDE SEQUENCE [LARGE SCALE GENOMIC DNA]</scope>
    <source>
        <strain evidence="1">PWHHKU_190912</strain>
    </source>
</reference>
<accession>A0ABQ8TN84</accession>
<protein>
    <submittedName>
        <fullName evidence="1">Uncharacterized protein</fullName>
    </submittedName>
</protein>
<keyword evidence="2" id="KW-1185">Reference proteome</keyword>
<gene>
    <name evidence="1" type="ORF">ANN_10027</name>
</gene>